<comment type="caution">
    <text evidence="5">The sequence shown here is derived from an EMBL/GenBank/DDBJ whole genome shotgun (WGS) entry which is preliminary data.</text>
</comment>
<evidence type="ECO:0000256" key="3">
    <source>
        <dbReference type="ARBA" id="ARBA00023002"/>
    </source>
</evidence>
<dbReference type="EMBL" id="JAPKHW010000004">
    <property type="protein sequence ID" value="MCX4144996.1"/>
    <property type="molecule type" value="Genomic_DNA"/>
</dbReference>
<protein>
    <submittedName>
        <fullName evidence="5">NAD(P)/FAD-dependent oxidoreductase</fullName>
    </submittedName>
</protein>
<dbReference type="AlphaFoldDB" id="A0AAP5B8Q9"/>
<keyword evidence="2" id="KW-0274">FAD</keyword>
<evidence type="ECO:0000313" key="4">
    <source>
        <dbReference type="EMBL" id="MCX4144996.1"/>
    </source>
</evidence>
<dbReference type="PANTHER" id="PTHR42877">
    <property type="entry name" value="L-ORNITHINE N(5)-MONOOXYGENASE-RELATED"/>
    <property type="match status" value="1"/>
</dbReference>
<dbReference type="PANTHER" id="PTHR42877:SF4">
    <property type="entry name" value="FAD_NAD(P)-BINDING DOMAIN-CONTAINING PROTEIN-RELATED"/>
    <property type="match status" value="1"/>
</dbReference>
<dbReference type="EMBL" id="JAMXWF010000004">
    <property type="protein sequence ID" value="MDQ6406828.1"/>
    <property type="molecule type" value="Genomic_DNA"/>
</dbReference>
<dbReference type="GO" id="GO:0050660">
    <property type="term" value="F:flavin adenine dinucleotide binding"/>
    <property type="evidence" value="ECO:0007669"/>
    <property type="project" value="InterPro"/>
</dbReference>
<dbReference type="RefSeq" id="WP_266257027.1">
    <property type="nucleotide sequence ID" value="NZ_JAMXWF010000004.1"/>
</dbReference>
<dbReference type="PRINTS" id="PR00411">
    <property type="entry name" value="PNDRDTASEI"/>
</dbReference>
<keyword evidence="6" id="KW-1185">Reference proteome</keyword>
<organism evidence="5 7">
    <name type="scientific">Paraburkholderia madseniana</name>
    <dbReference type="NCBI Taxonomy" id="2599607"/>
    <lineage>
        <taxon>Bacteria</taxon>
        <taxon>Pseudomonadati</taxon>
        <taxon>Pseudomonadota</taxon>
        <taxon>Betaproteobacteria</taxon>
        <taxon>Burkholderiales</taxon>
        <taxon>Burkholderiaceae</taxon>
        <taxon>Paraburkholderia</taxon>
    </lineage>
</organism>
<evidence type="ECO:0000256" key="1">
    <source>
        <dbReference type="ARBA" id="ARBA00022630"/>
    </source>
</evidence>
<dbReference type="GO" id="GO:0050661">
    <property type="term" value="F:NADP binding"/>
    <property type="evidence" value="ECO:0007669"/>
    <property type="project" value="InterPro"/>
</dbReference>
<accession>A0AAP5B8Q9</accession>
<dbReference type="SUPFAM" id="SSF51905">
    <property type="entry name" value="FAD/NAD(P)-binding domain"/>
    <property type="match status" value="1"/>
</dbReference>
<dbReference type="GO" id="GO:0004499">
    <property type="term" value="F:N,N-dimethylaniline monooxygenase activity"/>
    <property type="evidence" value="ECO:0007669"/>
    <property type="project" value="InterPro"/>
</dbReference>
<dbReference type="Proteomes" id="UP001209412">
    <property type="component" value="Unassembled WGS sequence"/>
</dbReference>
<evidence type="ECO:0000256" key="2">
    <source>
        <dbReference type="ARBA" id="ARBA00022827"/>
    </source>
</evidence>
<evidence type="ECO:0000313" key="5">
    <source>
        <dbReference type="EMBL" id="MDQ6406828.1"/>
    </source>
</evidence>
<evidence type="ECO:0000313" key="6">
    <source>
        <dbReference type="Proteomes" id="UP001209412"/>
    </source>
</evidence>
<gene>
    <name evidence="5" type="ORF">NIE36_06295</name>
    <name evidence="4" type="ORF">OSB80_06305</name>
</gene>
<name>A0AAP5B8Q9_9BURK</name>
<dbReference type="InterPro" id="IPR036188">
    <property type="entry name" value="FAD/NAD-bd_sf"/>
</dbReference>
<dbReference type="InterPro" id="IPR051209">
    <property type="entry name" value="FAD-bind_Monooxygenase_sf"/>
</dbReference>
<proteinExistence type="predicted"/>
<dbReference type="InterPro" id="IPR020946">
    <property type="entry name" value="Flavin_mOase-like"/>
</dbReference>
<keyword evidence="1" id="KW-0285">Flavoprotein</keyword>
<sequence>MTSPFDAAVRDERALTSALETADFAPALMTLVYLTGDFTLLDEVSPHIKGAWSFLESVPEPLKKKVRTRLVTALKEFAAEGAQLPPLPDPKSLRRMMSASVGAEVPEEYVPLFVEELRLGNVDTRALQWRSDPGSFRRDAFKVVIVGAGLSGVCAGIRLKEAGIPFVILERNTGVGGTWFENHYPGAGVDTPNQFYSYSFNPNPDWSRHFSLQNEIWKYIDDTVDNFDLRQHIRFGVEVTGANFDEAGARWHVSCRASDGEAEVLQCNVLITAAGHNVAATPSFQGLETFAGEKVHTAHWDHRVDLSGKRVAMIGTGASGMQVGPAVAGAVDNLTIFQRTPHWAMGNANYHRPTSDGQRWALKNIPLFNEWARFLVFWAASDGFHKTLHIDPNWHLPAQSLNSENHAMRENIIAYMRNELDGDEELLRKCTPDYPPYGKRLLRDNNWFKMLKRPNVDLVTDPISHITESGVVTKDGSEYKADVLVLATGFHASKLLWPMEIRGLGGTSIRDVWGDDDPRAYKGMTVPGFPNLFIVAGPNTILSHGGSAIFHTECQVTYILQAVREMVEKDVATIEVRENVYRDYNDIVDNKLQNMVWSHRGVTSWYKNKRNRVTMTSPWRLVDFWQITHAFDPNDFMLVTNADHDVSEQQPV</sequence>
<dbReference type="Pfam" id="PF00743">
    <property type="entry name" value="FMO-like"/>
    <property type="match status" value="1"/>
</dbReference>
<evidence type="ECO:0000313" key="7">
    <source>
        <dbReference type="Proteomes" id="UP001242288"/>
    </source>
</evidence>
<reference evidence="5" key="1">
    <citation type="submission" date="2022-06" db="EMBL/GenBank/DDBJ databases">
        <title>PHB producers.</title>
        <authorList>
            <person name="Besaury L."/>
        </authorList>
    </citation>
    <scope>NUCLEOTIDE SEQUENCE</scope>
    <source>
        <strain evidence="5 6">SEWS6</strain>
    </source>
</reference>
<dbReference type="Gene3D" id="3.50.50.60">
    <property type="entry name" value="FAD/NAD(P)-binding domain"/>
    <property type="match status" value="2"/>
</dbReference>
<dbReference type="Proteomes" id="UP001242288">
    <property type="component" value="Unassembled WGS sequence"/>
</dbReference>
<keyword evidence="3" id="KW-0560">Oxidoreductase</keyword>